<dbReference type="Proteomes" id="UP000724874">
    <property type="component" value="Unassembled WGS sequence"/>
</dbReference>
<name>A0A9P5NK23_GYMJU</name>
<keyword evidence="1" id="KW-1133">Transmembrane helix</keyword>
<feature type="transmembrane region" description="Helical" evidence="1">
    <location>
        <begin position="14"/>
        <end position="39"/>
    </location>
</feature>
<gene>
    <name evidence="2" type="ORF">CPB84DRAFT_1780030</name>
</gene>
<sequence length="136" mass="15333">MGIANKPRLDGTRLIGVILEAVCYGILVVLLILCLSTLIERKKPRKTIFRPIFLITCLLFACISGHWIASAIELYQAFIPPSHVSYCVQPQTMTPAVGLRTVFTGVFRNERFARVQNSFSSRKMALETLPERPVWP</sequence>
<comment type="caution">
    <text evidence="2">The sequence shown here is derived from an EMBL/GenBank/DDBJ whole genome shotgun (WGS) entry which is preliminary data.</text>
</comment>
<reference evidence="2" key="1">
    <citation type="submission" date="2020-11" db="EMBL/GenBank/DDBJ databases">
        <authorList>
            <consortium name="DOE Joint Genome Institute"/>
            <person name="Ahrendt S."/>
            <person name="Riley R."/>
            <person name="Andreopoulos W."/>
            <person name="LaButti K."/>
            <person name="Pangilinan J."/>
            <person name="Ruiz-duenas F.J."/>
            <person name="Barrasa J.M."/>
            <person name="Sanchez-Garcia M."/>
            <person name="Camarero S."/>
            <person name="Miyauchi S."/>
            <person name="Serrano A."/>
            <person name="Linde D."/>
            <person name="Babiker R."/>
            <person name="Drula E."/>
            <person name="Ayuso-Fernandez I."/>
            <person name="Pacheco R."/>
            <person name="Padilla G."/>
            <person name="Ferreira P."/>
            <person name="Barriuso J."/>
            <person name="Kellner H."/>
            <person name="Castanera R."/>
            <person name="Alfaro M."/>
            <person name="Ramirez L."/>
            <person name="Pisabarro A.G."/>
            <person name="Kuo A."/>
            <person name="Tritt A."/>
            <person name="Lipzen A."/>
            <person name="He G."/>
            <person name="Yan M."/>
            <person name="Ng V."/>
            <person name="Cullen D."/>
            <person name="Martin F."/>
            <person name="Rosso M.-N."/>
            <person name="Henrissat B."/>
            <person name="Hibbett D."/>
            <person name="Martinez A.T."/>
            <person name="Grigoriev I.V."/>
        </authorList>
    </citation>
    <scope>NUCLEOTIDE SEQUENCE</scope>
    <source>
        <strain evidence="2">AH 44721</strain>
    </source>
</reference>
<evidence type="ECO:0000313" key="3">
    <source>
        <dbReference type="Proteomes" id="UP000724874"/>
    </source>
</evidence>
<organism evidence="2 3">
    <name type="scientific">Gymnopilus junonius</name>
    <name type="common">Spectacular rustgill mushroom</name>
    <name type="synonym">Gymnopilus spectabilis subsp. junonius</name>
    <dbReference type="NCBI Taxonomy" id="109634"/>
    <lineage>
        <taxon>Eukaryota</taxon>
        <taxon>Fungi</taxon>
        <taxon>Dikarya</taxon>
        <taxon>Basidiomycota</taxon>
        <taxon>Agaricomycotina</taxon>
        <taxon>Agaricomycetes</taxon>
        <taxon>Agaricomycetidae</taxon>
        <taxon>Agaricales</taxon>
        <taxon>Agaricineae</taxon>
        <taxon>Hymenogastraceae</taxon>
        <taxon>Gymnopilus</taxon>
    </lineage>
</organism>
<evidence type="ECO:0000313" key="2">
    <source>
        <dbReference type="EMBL" id="KAF8899806.1"/>
    </source>
</evidence>
<dbReference type="AlphaFoldDB" id="A0A9P5NK23"/>
<keyword evidence="3" id="KW-1185">Reference proteome</keyword>
<feature type="transmembrane region" description="Helical" evidence="1">
    <location>
        <begin position="51"/>
        <end position="69"/>
    </location>
</feature>
<keyword evidence="1" id="KW-0472">Membrane</keyword>
<keyword evidence="1" id="KW-0812">Transmembrane</keyword>
<evidence type="ECO:0000256" key="1">
    <source>
        <dbReference type="SAM" id="Phobius"/>
    </source>
</evidence>
<proteinExistence type="predicted"/>
<accession>A0A9P5NK23</accession>
<protein>
    <submittedName>
        <fullName evidence="2">Uncharacterized protein</fullName>
    </submittedName>
</protein>
<dbReference type="EMBL" id="JADNYJ010000051">
    <property type="protein sequence ID" value="KAF8899806.1"/>
    <property type="molecule type" value="Genomic_DNA"/>
</dbReference>